<evidence type="ECO:0000256" key="2">
    <source>
        <dbReference type="RuleBase" id="RU000461"/>
    </source>
</evidence>
<dbReference type="InterPro" id="IPR017972">
    <property type="entry name" value="Cyt_P450_CS"/>
</dbReference>
<dbReference type="EMBL" id="JBBHJZ010000001">
    <property type="protein sequence ID" value="MEJ5975829.1"/>
    <property type="molecule type" value="Genomic_DNA"/>
</dbReference>
<organism evidence="3 4">
    <name type="scientific">Novosphingobium anseongense</name>
    <dbReference type="NCBI Taxonomy" id="3133436"/>
    <lineage>
        <taxon>Bacteria</taxon>
        <taxon>Pseudomonadati</taxon>
        <taxon>Pseudomonadota</taxon>
        <taxon>Alphaproteobacteria</taxon>
        <taxon>Sphingomonadales</taxon>
        <taxon>Sphingomonadaceae</taxon>
        <taxon>Novosphingobium</taxon>
    </lineage>
</organism>
<dbReference type="Pfam" id="PF00067">
    <property type="entry name" value="p450"/>
    <property type="match status" value="1"/>
</dbReference>
<keyword evidence="2" id="KW-0349">Heme</keyword>
<dbReference type="InterPro" id="IPR002397">
    <property type="entry name" value="Cyt_P450_B"/>
</dbReference>
<keyword evidence="2" id="KW-0560">Oxidoreductase</keyword>
<dbReference type="PROSITE" id="PS00086">
    <property type="entry name" value="CYTOCHROME_P450"/>
    <property type="match status" value="1"/>
</dbReference>
<comment type="similarity">
    <text evidence="1 2">Belongs to the cytochrome P450 family.</text>
</comment>
<gene>
    <name evidence="3" type="ORF">WG901_04235</name>
</gene>
<evidence type="ECO:0000256" key="1">
    <source>
        <dbReference type="ARBA" id="ARBA00010617"/>
    </source>
</evidence>
<proteinExistence type="inferred from homology"/>
<dbReference type="CDD" id="cd11033">
    <property type="entry name" value="CYP142-like"/>
    <property type="match status" value="1"/>
</dbReference>
<dbReference type="Gene3D" id="1.10.630.10">
    <property type="entry name" value="Cytochrome P450"/>
    <property type="match status" value="1"/>
</dbReference>
<evidence type="ECO:0000313" key="3">
    <source>
        <dbReference type="EMBL" id="MEJ5975829.1"/>
    </source>
</evidence>
<dbReference type="RefSeq" id="WP_339585758.1">
    <property type="nucleotide sequence ID" value="NZ_JBBHJZ010000001.1"/>
</dbReference>
<keyword evidence="2" id="KW-0503">Monooxygenase</keyword>
<name>A0ABU8RSS8_9SPHN</name>
<dbReference type="InterPro" id="IPR036396">
    <property type="entry name" value="Cyt_P450_sf"/>
</dbReference>
<dbReference type="SUPFAM" id="SSF48264">
    <property type="entry name" value="Cytochrome P450"/>
    <property type="match status" value="1"/>
</dbReference>
<keyword evidence="2" id="KW-0479">Metal-binding</keyword>
<dbReference type="InterPro" id="IPR001128">
    <property type="entry name" value="Cyt_P450"/>
</dbReference>
<dbReference type="PRINTS" id="PR00385">
    <property type="entry name" value="P450"/>
</dbReference>
<dbReference type="PANTHER" id="PTHR46696">
    <property type="entry name" value="P450, PUTATIVE (EUROFUNG)-RELATED"/>
    <property type="match status" value="1"/>
</dbReference>
<keyword evidence="2" id="KW-0408">Iron</keyword>
<dbReference type="Proteomes" id="UP001361239">
    <property type="component" value="Unassembled WGS sequence"/>
</dbReference>
<accession>A0ABU8RSS8</accession>
<evidence type="ECO:0000313" key="4">
    <source>
        <dbReference type="Proteomes" id="UP001361239"/>
    </source>
</evidence>
<sequence length="415" mass="46203">MAVPPNIRDTLVDIRAYSDGRIYDAYKWLRANDPLGTVEAEGYDRFRVVTRHADVMEISRQNDLFTNGPQSILFTQAEIERNLQQSGGVTVKSLIQMDAPEHGIYRDMTAHWFRPANLKLLEDRVRELARRAVDRMAASGGRCDFVNEIALHYPLLVIMAILGLPEEDEPLMLQLTQGLFGAADPDDLVDGVPPPQERDRTALFTMMAYFNKLTEDRRANPTGDLASLIANAKVDGQPIDPLTTMGYYIIVATAGHDTTSSSTGGAMWALAENPAELAKLKADPKLIGPMIEEAIRWTSPVKHFMRTATQDTEVNGQAIAKGDWLMLCYASANRDEAMFADPDAFRIDRKPNRHVAFGNGGHLCLGQALARMEMKILFEELLPRLESVELDGDPKMSAATFVNGPIRLPIRYVMN</sequence>
<dbReference type="PRINTS" id="PR00359">
    <property type="entry name" value="BP450"/>
</dbReference>
<reference evidence="3 4" key="1">
    <citation type="submission" date="2024-03" db="EMBL/GenBank/DDBJ databases">
        <authorList>
            <person name="Jo J.-H."/>
        </authorList>
    </citation>
    <scope>NUCLEOTIDE SEQUENCE [LARGE SCALE GENOMIC DNA]</scope>
    <source>
        <strain evidence="3 4">PS1R-30</strain>
    </source>
</reference>
<protein>
    <submittedName>
        <fullName evidence="3">Cytochrome P450</fullName>
    </submittedName>
</protein>
<keyword evidence="4" id="KW-1185">Reference proteome</keyword>
<comment type="caution">
    <text evidence="3">The sequence shown here is derived from an EMBL/GenBank/DDBJ whole genome shotgun (WGS) entry which is preliminary data.</text>
</comment>
<dbReference type="PANTHER" id="PTHR46696:SF1">
    <property type="entry name" value="CYTOCHROME P450 YJIB-RELATED"/>
    <property type="match status" value="1"/>
</dbReference>